<name>A0ABZ2KCP3_9BACT</name>
<gene>
    <name evidence="1" type="ORF">LZC95_50610</name>
</gene>
<dbReference type="Proteomes" id="UP001379533">
    <property type="component" value="Chromosome"/>
</dbReference>
<dbReference type="RefSeq" id="WP_394845270.1">
    <property type="nucleotide sequence ID" value="NZ_CP089982.1"/>
</dbReference>
<accession>A0ABZ2KCP3</accession>
<reference evidence="1 2" key="1">
    <citation type="submission" date="2021-12" db="EMBL/GenBank/DDBJ databases">
        <title>Discovery of the Pendulisporaceae a myxobacterial family with distinct sporulation behavior and unique specialized metabolism.</title>
        <authorList>
            <person name="Garcia R."/>
            <person name="Popoff A."/>
            <person name="Bader C.D."/>
            <person name="Loehr J."/>
            <person name="Walesch S."/>
            <person name="Walt C."/>
            <person name="Boldt J."/>
            <person name="Bunk B."/>
            <person name="Haeckl F.J.F.P.J."/>
            <person name="Gunesch A.P."/>
            <person name="Birkelbach J."/>
            <person name="Nuebel U."/>
            <person name="Pietschmann T."/>
            <person name="Bach T."/>
            <person name="Mueller R."/>
        </authorList>
    </citation>
    <scope>NUCLEOTIDE SEQUENCE [LARGE SCALE GENOMIC DNA]</scope>
    <source>
        <strain evidence="1 2">MSr12523</strain>
    </source>
</reference>
<dbReference type="CDD" id="cd13120">
    <property type="entry name" value="BF2867_like_N"/>
    <property type="match status" value="1"/>
</dbReference>
<evidence type="ECO:0000313" key="2">
    <source>
        <dbReference type="Proteomes" id="UP001379533"/>
    </source>
</evidence>
<evidence type="ECO:0000313" key="1">
    <source>
        <dbReference type="EMBL" id="WXA94659.1"/>
    </source>
</evidence>
<proteinExistence type="predicted"/>
<dbReference type="EMBL" id="CP089982">
    <property type="protein sequence ID" value="WXA94659.1"/>
    <property type="molecule type" value="Genomic_DNA"/>
</dbReference>
<sequence>MQPIRGLLTCATLLLFACSQDNGPSPNPPPTDGDTTTFTEGDWHPGVALRRVGDAFQEEMDRIAVTAGGNVAAIRTSHRGQDDRVGTSVLELFDGHGRRLASAAAPATAIMLDIIVHPSGEFTVVEVRGDAATPRALWLRRLGADLHLIHEAPLRDQPTERDRQMYVFERQPDGSEAMKTEVIPVSGDGIVRPEAIALTRRRFVLAARGEEAILSTFVYGTKVYALAPDLRVLWSRQIMPLTSSTVSLVGQEVLTVDGAGRIGIAFPIDRAMFPAYQRHFDRNDVIWSGPRDQTMVTRISADGQSTVMRLFSHGDDAIVEPNVAGIVLHDEQVTLCGSARVEGKYQEPNRTMEWDLSWVRGNLEHGTVESGVIDLKRDDYAFDCKIDEAGGMLFAGSNDFFAYDTHSWMEPGQGFVYGIDATGHETTRLAFRGPRHTEVRAIDQRFFAGTFDGPLTHTPSAEVDKKAMLGVWR</sequence>
<protein>
    <submittedName>
        <fullName evidence="1">Fimbrillin family protein</fullName>
    </submittedName>
</protein>
<dbReference type="PROSITE" id="PS51257">
    <property type="entry name" value="PROKAR_LIPOPROTEIN"/>
    <property type="match status" value="1"/>
</dbReference>
<organism evidence="1 2">
    <name type="scientific">Pendulispora brunnea</name>
    <dbReference type="NCBI Taxonomy" id="2905690"/>
    <lineage>
        <taxon>Bacteria</taxon>
        <taxon>Pseudomonadati</taxon>
        <taxon>Myxococcota</taxon>
        <taxon>Myxococcia</taxon>
        <taxon>Myxococcales</taxon>
        <taxon>Sorangiineae</taxon>
        <taxon>Pendulisporaceae</taxon>
        <taxon>Pendulispora</taxon>
    </lineage>
</organism>
<keyword evidence="2" id="KW-1185">Reference proteome</keyword>